<sequence length="136" mass="15275">MRQIFSSQRLENVEKVAQLLRDKGIEVRITNGRSYKSGRRRTFSYREGANNGPQPAVWVTHSEDQPRARAIMRETGLAGPTTRPVSDSYLSTAYTPGKMGSGRAAPEPTQRKIVRYRRMLLVGIAILVALVLVRSF</sequence>
<organism evidence="3 4">
    <name type="scientific">Luteimonas salinilitoris</name>
    <dbReference type="NCBI Taxonomy" id="3237697"/>
    <lineage>
        <taxon>Bacteria</taxon>
        <taxon>Pseudomonadati</taxon>
        <taxon>Pseudomonadota</taxon>
        <taxon>Gammaproteobacteria</taxon>
        <taxon>Lysobacterales</taxon>
        <taxon>Lysobacteraceae</taxon>
        <taxon>Luteimonas</taxon>
    </lineage>
</organism>
<evidence type="ECO:0000313" key="3">
    <source>
        <dbReference type="EMBL" id="MEZ0473157.1"/>
    </source>
</evidence>
<feature type="region of interest" description="Disordered" evidence="1">
    <location>
        <begin position="74"/>
        <end position="106"/>
    </location>
</feature>
<gene>
    <name evidence="3" type="ORF">AB6713_00780</name>
</gene>
<accession>A0ABV4HK89</accession>
<keyword evidence="4" id="KW-1185">Reference proteome</keyword>
<keyword evidence="2" id="KW-0812">Transmembrane</keyword>
<protein>
    <submittedName>
        <fullName evidence="3">Pathogenicity-like protein</fullName>
    </submittedName>
</protein>
<evidence type="ECO:0000313" key="4">
    <source>
        <dbReference type="Proteomes" id="UP001566331"/>
    </source>
</evidence>
<dbReference type="RefSeq" id="WP_370563276.1">
    <property type="nucleotide sequence ID" value="NZ_JBFWIB010000003.1"/>
</dbReference>
<proteinExistence type="predicted"/>
<feature type="compositionally biased region" description="Polar residues" evidence="1">
    <location>
        <begin position="83"/>
        <end position="94"/>
    </location>
</feature>
<comment type="caution">
    <text evidence="3">The sequence shown here is derived from an EMBL/GenBank/DDBJ whole genome shotgun (WGS) entry which is preliminary data.</text>
</comment>
<dbReference type="Proteomes" id="UP001566331">
    <property type="component" value="Unassembled WGS sequence"/>
</dbReference>
<name>A0ABV4HK89_9GAMM</name>
<keyword evidence="2" id="KW-1133">Transmembrane helix</keyword>
<dbReference type="EMBL" id="JBFWIC010000001">
    <property type="protein sequence ID" value="MEZ0473157.1"/>
    <property type="molecule type" value="Genomic_DNA"/>
</dbReference>
<reference evidence="3 4" key="1">
    <citation type="submission" date="2024-07" db="EMBL/GenBank/DDBJ databases">
        <title>Luteimonas salilacus sp. nov., isolated from the shore soil of Salt Lake in Tibet of China.</title>
        <authorList>
            <person name="Zhang X."/>
            <person name="Li A."/>
        </authorList>
    </citation>
    <scope>NUCLEOTIDE SEQUENCE [LARGE SCALE GENOMIC DNA]</scope>
    <source>
        <strain evidence="3 4">B3-2-R+30</strain>
    </source>
</reference>
<feature type="transmembrane region" description="Helical" evidence="2">
    <location>
        <begin position="119"/>
        <end position="135"/>
    </location>
</feature>
<keyword evidence="2" id="KW-0472">Membrane</keyword>
<evidence type="ECO:0000256" key="1">
    <source>
        <dbReference type="SAM" id="MobiDB-lite"/>
    </source>
</evidence>
<evidence type="ECO:0000256" key="2">
    <source>
        <dbReference type="SAM" id="Phobius"/>
    </source>
</evidence>